<accession>A0ABW3RWD5</accession>
<dbReference type="Pfam" id="PF14168">
    <property type="entry name" value="YjzC"/>
    <property type="match status" value="1"/>
</dbReference>
<evidence type="ECO:0000313" key="2">
    <source>
        <dbReference type="EMBL" id="MFD1176577.1"/>
    </source>
</evidence>
<gene>
    <name evidence="2" type="ORF">ACFQ3W_09720</name>
</gene>
<protein>
    <submittedName>
        <fullName evidence="2">YjzC family protein</fullName>
    </submittedName>
</protein>
<name>A0ABW3RWD5_9BACL</name>
<keyword evidence="3" id="KW-1185">Reference proteome</keyword>
<dbReference type="Proteomes" id="UP001597262">
    <property type="component" value="Unassembled WGS sequence"/>
</dbReference>
<evidence type="ECO:0000256" key="1">
    <source>
        <dbReference type="SAM" id="MobiDB-lite"/>
    </source>
</evidence>
<dbReference type="RefSeq" id="WP_379319020.1">
    <property type="nucleotide sequence ID" value="NZ_JBHTLM010000005.1"/>
</dbReference>
<comment type="caution">
    <text evidence="2">The sequence shown here is derived from an EMBL/GenBank/DDBJ whole genome shotgun (WGS) entry which is preliminary data.</text>
</comment>
<organism evidence="2 3">
    <name type="scientific">Paenibacillus puldeungensis</name>
    <dbReference type="NCBI Taxonomy" id="696536"/>
    <lineage>
        <taxon>Bacteria</taxon>
        <taxon>Bacillati</taxon>
        <taxon>Bacillota</taxon>
        <taxon>Bacilli</taxon>
        <taxon>Bacillales</taxon>
        <taxon>Paenibacillaceae</taxon>
        <taxon>Paenibacillus</taxon>
    </lineage>
</organism>
<dbReference type="InterPro" id="IPR025549">
    <property type="entry name" value="YjzC"/>
</dbReference>
<sequence>MGERTEFEEGDRAPNPGVYVEVGEARSFHTQIEDPQRITMNKGDIFPEPKNKNRKWKKAEKARVH</sequence>
<evidence type="ECO:0000313" key="3">
    <source>
        <dbReference type="Proteomes" id="UP001597262"/>
    </source>
</evidence>
<proteinExistence type="predicted"/>
<dbReference type="EMBL" id="JBHTLM010000005">
    <property type="protein sequence ID" value="MFD1176577.1"/>
    <property type="molecule type" value="Genomic_DNA"/>
</dbReference>
<feature type="region of interest" description="Disordered" evidence="1">
    <location>
        <begin position="41"/>
        <end position="65"/>
    </location>
</feature>
<reference evidence="3" key="1">
    <citation type="journal article" date="2019" name="Int. J. Syst. Evol. Microbiol.">
        <title>The Global Catalogue of Microorganisms (GCM) 10K type strain sequencing project: providing services to taxonomists for standard genome sequencing and annotation.</title>
        <authorList>
            <consortium name="The Broad Institute Genomics Platform"/>
            <consortium name="The Broad Institute Genome Sequencing Center for Infectious Disease"/>
            <person name="Wu L."/>
            <person name="Ma J."/>
        </authorList>
    </citation>
    <scope>NUCLEOTIDE SEQUENCE [LARGE SCALE GENOMIC DNA]</scope>
    <source>
        <strain evidence="3">CCUG 59189</strain>
    </source>
</reference>